<feature type="signal peptide" evidence="2">
    <location>
        <begin position="1"/>
        <end position="22"/>
    </location>
</feature>
<evidence type="ECO:0000313" key="4">
    <source>
        <dbReference type="Proteomes" id="UP000193719"/>
    </source>
</evidence>
<dbReference type="AlphaFoldDB" id="A0A1Y1VCJ0"/>
<reference evidence="3 4" key="1">
    <citation type="submission" date="2016-08" db="EMBL/GenBank/DDBJ databases">
        <title>Genomes of anaerobic fungi encode conserved fungal cellulosomes for biomass hydrolysis.</title>
        <authorList>
            <consortium name="DOE Joint Genome Institute"/>
            <person name="Haitjema C.H."/>
            <person name="Gilmore S.P."/>
            <person name="Henske J.K."/>
            <person name="Solomon K.V."/>
            <person name="De Groot R."/>
            <person name="Kuo A."/>
            <person name="Mondo S.J."/>
            <person name="Salamov A.A."/>
            <person name="Labutti K."/>
            <person name="Zhao Z."/>
            <person name="Chiniquy J."/>
            <person name="Barry K."/>
            <person name="Brewer H.M."/>
            <person name="Purvine S.O."/>
            <person name="Wright A.T."/>
            <person name="Boxma B."/>
            <person name="Van Alen T."/>
            <person name="Hackstein J.H."/>
            <person name="Baker S.E."/>
            <person name="Grigoriev I.V."/>
            <person name="O'Malley M.A."/>
        </authorList>
    </citation>
    <scope>NUCLEOTIDE SEQUENCE [LARGE SCALE GENOMIC DNA]</scope>
    <source>
        <strain evidence="4">finn</strain>
    </source>
</reference>
<name>A0A1Y1VCJ0_9FUNG</name>
<reference evidence="3 4" key="2">
    <citation type="submission" date="2016-08" db="EMBL/GenBank/DDBJ databases">
        <title>Pervasive Adenine N6-methylation of Active Genes in Fungi.</title>
        <authorList>
            <consortium name="DOE Joint Genome Institute"/>
            <person name="Mondo S.J."/>
            <person name="Dannebaum R.O."/>
            <person name="Kuo R.C."/>
            <person name="Labutti K."/>
            <person name="Haridas S."/>
            <person name="Kuo A."/>
            <person name="Salamov A."/>
            <person name="Ahrendt S.R."/>
            <person name="Lipzen A."/>
            <person name="Sullivan W."/>
            <person name="Andreopoulos W.B."/>
            <person name="Clum A."/>
            <person name="Lindquist E."/>
            <person name="Daum C."/>
            <person name="Ramamoorthy G.K."/>
            <person name="Gryganskyi A."/>
            <person name="Culley D."/>
            <person name="Magnuson J.K."/>
            <person name="James T.Y."/>
            <person name="O'Malley M.A."/>
            <person name="Stajich J.E."/>
            <person name="Spatafora J.W."/>
            <person name="Visel A."/>
            <person name="Grigoriev I.V."/>
        </authorList>
    </citation>
    <scope>NUCLEOTIDE SEQUENCE [LARGE SCALE GENOMIC DNA]</scope>
    <source>
        <strain evidence="4">finn</strain>
    </source>
</reference>
<evidence type="ECO:0000256" key="2">
    <source>
        <dbReference type="SAM" id="SignalP"/>
    </source>
</evidence>
<evidence type="ECO:0000256" key="1">
    <source>
        <dbReference type="SAM" id="MobiDB-lite"/>
    </source>
</evidence>
<gene>
    <name evidence="3" type="ORF">BCR36DRAFT_582314</name>
</gene>
<keyword evidence="2" id="KW-0732">Signal</keyword>
<organism evidence="3 4">
    <name type="scientific">Piromyces finnis</name>
    <dbReference type="NCBI Taxonomy" id="1754191"/>
    <lineage>
        <taxon>Eukaryota</taxon>
        <taxon>Fungi</taxon>
        <taxon>Fungi incertae sedis</taxon>
        <taxon>Chytridiomycota</taxon>
        <taxon>Chytridiomycota incertae sedis</taxon>
        <taxon>Neocallimastigomycetes</taxon>
        <taxon>Neocallimastigales</taxon>
        <taxon>Neocallimastigaceae</taxon>
        <taxon>Piromyces</taxon>
    </lineage>
</organism>
<feature type="region of interest" description="Disordered" evidence="1">
    <location>
        <begin position="28"/>
        <end position="83"/>
    </location>
</feature>
<keyword evidence="4" id="KW-1185">Reference proteome</keyword>
<dbReference type="EMBL" id="MCFH01000014">
    <property type="protein sequence ID" value="ORX52906.1"/>
    <property type="molecule type" value="Genomic_DNA"/>
</dbReference>
<comment type="caution">
    <text evidence="3">The sequence shown here is derived from an EMBL/GenBank/DDBJ whole genome shotgun (WGS) entry which is preliminary data.</text>
</comment>
<dbReference type="Proteomes" id="UP000193719">
    <property type="component" value="Unassembled WGS sequence"/>
</dbReference>
<sequence length="83" mass="8912">MNTKTLLLAVLAFVLLITFASAAESLPPKRTVKPAKSASIPKAPPSEYIPAQEAKKAAKKLKTPVPKSTTKNVESIPKTRDEL</sequence>
<evidence type="ECO:0000313" key="3">
    <source>
        <dbReference type="EMBL" id="ORX52906.1"/>
    </source>
</evidence>
<feature type="chain" id="PRO_5013073208" evidence="2">
    <location>
        <begin position="23"/>
        <end position="83"/>
    </location>
</feature>
<protein>
    <submittedName>
        <fullName evidence="3">Uncharacterized protein</fullName>
    </submittedName>
</protein>
<proteinExistence type="predicted"/>
<accession>A0A1Y1VCJ0</accession>